<name>A0ABY7DFD3_MYAAR</name>
<dbReference type="SUPFAM" id="SSF50814">
    <property type="entry name" value="Lipocalins"/>
    <property type="match status" value="1"/>
</dbReference>
<dbReference type="Proteomes" id="UP001164746">
    <property type="component" value="Chromosome 2"/>
</dbReference>
<dbReference type="EMBL" id="CP111013">
    <property type="protein sequence ID" value="WAQ95447.1"/>
    <property type="molecule type" value="Genomic_DNA"/>
</dbReference>
<evidence type="ECO:0000313" key="2">
    <source>
        <dbReference type="EMBL" id="WAQ95447.1"/>
    </source>
</evidence>
<dbReference type="PANTHER" id="PTHR11955">
    <property type="entry name" value="FATTY ACID BINDING PROTEIN"/>
    <property type="match status" value="1"/>
</dbReference>
<evidence type="ECO:0000256" key="1">
    <source>
        <dbReference type="ARBA" id="ARBA00008390"/>
    </source>
</evidence>
<gene>
    <name evidence="2" type="ORF">MAR_028137</name>
</gene>
<dbReference type="InterPro" id="IPR031259">
    <property type="entry name" value="ILBP"/>
</dbReference>
<comment type="similarity">
    <text evidence="1">Belongs to the calycin superfamily. Fatty-acid binding protein (FABP) family.</text>
</comment>
<proteinExistence type="inferred from homology"/>
<dbReference type="InterPro" id="IPR012674">
    <property type="entry name" value="Calycin"/>
</dbReference>
<reference evidence="2" key="1">
    <citation type="submission" date="2022-11" db="EMBL/GenBank/DDBJ databases">
        <title>Centuries of genome instability and evolution in soft-shell clam transmissible cancer (bioRxiv).</title>
        <authorList>
            <person name="Hart S.F.M."/>
            <person name="Yonemitsu M.A."/>
            <person name="Giersch R.M."/>
            <person name="Beal B.F."/>
            <person name="Arriagada G."/>
            <person name="Davis B.W."/>
            <person name="Ostrander E.A."/>
            <person name="Goff S.P."/>
            <person name="Metzger M.J."/>
        </authorList>
    </citation>
    <scope>NUCLEOTIDE SEQUENCE</scope>
    <source>
        <strain evidence="2">MELC-2E11</strain>
        <tissue evidence="2">Siphon/mantle</tissue>
    </source>
</reference>
<protein>
    <submittedName>
        <fullName evidence="2">FABPI-like protein</fullName>
    </submittedName>
</protein>
<dbReference type="Gene3D" id="2.40.128.20">
    <property type="match status" value="1"/>
</dbReference>
<dbReference type="CDD" id="cd00742">
    <property type="entry name" value="FABP"/>
    <property type="match status" value="1"/>
</dbReference>
<accession>A0ABY7DFD3</accession>
<organism evidence="2 3">
    <name type="scientific">Mya arenaria</name>
    <name type="common">Soft-shell clam</name>
    <dbReference type="NCBI Taxonomy" id="6604"/>
    <lineage>
        <taxon>Eukaryota</taxon>
        <taxon>Metazoa</taxon>
        <taxon>Spiralia</taxon>
        <taxon>Lophotrochozoa</taxon>
        <taxon>Mollusca</taxon>
        <taxon>Bivalvia</taxon>
        <taxon>Autobranchia</taxon>
        <taxon>Heteroconchia</taxon>
        <taxon>Euheterodonta</taxon>
        <taxon>Imparidentia</taxon>
        <taxon>Neoheterodontei</taxon>
        <taxon>Myida</taxon>
        <taxon>Myoidea</taxon>
        <taxon>Myidae</taxon>
        <taxon>Mya</taxon>
    </lineage>
</organism>
<sequence>MAAEFQTLFGGEWKEYKNENVEKVLEAMVLPPTDIDCRLPAYALPPADILKSGGGRAVAGRVLESGSMNVITRKAAMQCTPVMTFATEGDTIKVTLKMGPKTENTSFELGKQFDSKAMVEGKATALFSDGKLTVEMTPSDGDKKSVTIVREIVNGEMVQTMVCEGVQGKRIFKKC</sequence>
<evidence type="ECO:0000313" key="3">
    <source>
        <dbReference type="Proteomes" id="UP001164746"/>
    </source>
</evidence>
<keyword evidence="3" id="KW-1185">Reference proteome</keyword>